<reference evidence="8 9" key="1">
    <citation type="journal article" date="2020" name="Front. Microbiol.">
        <title>Single-cell genomics of novel Actinobacteria with the Wood-Ljungdahl pathway discovered in a serpentinizing system.</title>
        <authorList>
            <person name="Merino N."/>
            <person name="Kawai M."/>
            <person name="Boyd E.S."/>
            <person name="Colman D.R."/>
            <person name="McGlynn S.E."/>
            <person name="Nealson K.H."/>
            <person name="Kurokawa K."/>
            <person name="Hongoh Y."/>
        </authorList>
    </citation>
    <scope>NUCLEOTIDE SEQUENCE [LARGE SCALE GENOMIC DNA]</scope>
    <source>
        <strain evidence="5 10">S34</strain>
        <strain evidence="6 8">S44</strain>
        <strain evidence="7 9">S47</strain>
    </source>
</reference>
<dbReference type="GO" id="GO:1901137">
    <property type="term" value="P:carbohydrate derivative biosynthetic process"/>
    <property type="evidence" value="ECO:0007669"/>
    <property type="project" value="UniProtKB-ARBA"/>
</dbReference>
<proteinExistence type="predicted"/>
<dbReference type="Proteomes" id="UP000588083">
    <property type="component" value="Unassembled WGS sequence"/>
</dbReference>
<evidence type="ECO:0000313" key="7">
    <source>
        <dbReference type="EMBL" id="GFP39552.1"/>
    </source>
</evidence>
<dbReference type="InterPro" id="IPR001296">
    <property type="entry name" value="Glyco_trans_1"/>
</dbReference>
<dbReference type="EMBL" id="BLRZ01000040">
    <property type="protein sequence ID" value="GFP30076.1"/>
    <property type="molecule type" value="Genomic_DNA"/>
</dbReference>
<keyword evidence="2" id="KW-0808">Transferase</keyword>
<dbReference type="RefSeq" id="WP_219857090.1">
    <property type="nucleotide sequence ID" value="NZ_BLSD01000063.1"/>
</dbReference>
<dbReference type="Pfam" id="PF00534">
    <property type="entry name" value="Glycos_transf_1"/>
    <property type="match status" value="1"/>
</dbReference>
<evidence type="ECO:0000256" key="2">
    <source>
        <dbReference type="ARBA" id="ARBA00022679"/>
    </source>
</evidence>
<evidence type="ECO:0000256" key="1">
    <source>
        <dbReference type="ARBA" id="ARBA00022676"/>
    </source>
</evidence>
<feature type="domain" description="Glycosyl transferase family 1" evidence="3">
    <location>
        <begin position="212"/>
        <end position="378"/>
    </location>
</feature>
<dbReference type="InterPro" id="IPR028098">
    <property type="entry name" value="Glyco_trans_4-like_N"/>
</dbReference>
<dbReference type="PANTHER" id="PTHR45947:SF3">
    <property type="entry name" value="SULFOQUINOVOSYL TRANSFERASE SQD2"/>
    <property type="match status" value="1"/>
</dbReference>
<sequence length="408" mass="47233">MRIMNILVVHEVNWFKKVVYEFHDFAENLSLLGYRVICVDFEEGWERESFFDLGHLGIRVYQNVSRASKNSTVELRRPGLIKLPLLDRLTSILTHYFAIKKIIRSESIDAILLYSVPTNGIPVVLLGRRNKIPVIFRSIDKLHRLRHKVFRWPVFFSEKIVYPRVDRILALTPKLADYVCQLGAEREKVTLLLPGINRELFRPAPRDAQLMERWSLEEDDRIIIFVGTFFEFSGLDFFIENFPLLLQDLPQARLLLVGDGPLRKKIERMAGALGISDRITITGFQSYELVPRFINLAQLAVNPFRLVDATRDIIPTKLLQYLACQVPVVCTPLPGIQSVLAGEDCGIVYSDSTDFMSRVRKLLMDEEKRKSLGEKGHKYVAQNHDWNILKKRLETLIQQEIERKGTRT</sequence>
<dbReference type="Pfam" id="PF13579">
    <property type="entry name" value="Glyco_trans_4_4"/>
    <property type="match status" value="1"/>
</dbReference>
<dbReference type="Proteomes" id="UP000569018">
    <property type="component" value="Unassembled WGS sequence"/>
</dbReference>
<evidence type="ECO:0000313" key="9">
    <source>
        <dbReference type="Proteomes" id="UP000569018"/>
    </source>
</evidence>
<dbReference type="EMBL" id="BLSC01000005">
    <property type="protein sequence ID" value="GFP36452.1"/>
    <property type="molecule type" value="Genomic_DNA"/>
</dbReference>
<keyword evidence="1" id="KW-0328">Glycosyltransferase</keyword>
<dbReference type="EMBL" id="BLSD01000063">
    <property type="protein sequence ID" value="GFP39552.1"/>
    <property type="molecule type" value="Genomic_DNA"/>
</dbReference>
<comment type="caution">
    <text evidence="7">The sequence shown here is derived from an EMBL/GenBank/DDBJ whole genome shotgun (WGS) entry which is preliminary data.</text>
</comment>
<dbReference type="GO" id="GO:0016758">
    <property type="term" value="F:hexosyltransferase activity"/>
    <property type="evidence" value="ECO:0007669"/>
    <property type="project" value="TreeGrafter"/>
</dbReference>
<dbReference type="SUPFAM" id="SSF53756">
    <property type="entry name" value="UDP-Glycosyltransferase/glycogen phosphorylase"/>
    <property type="match status" value="1"/>
</dbReference>
<evidence type="ECO:0000259" key="4">
    <source>
        <dbReference type="Pfam" id="PF13579"/>
    </source>
</evidence>
<dbReference type="Proteomes" id="UP000561271">
    <property type="component" value="Unassembled WGS sequence"/>
</dbReference>
<evidence type="ECO:0000259" key="3">
    <source>
        <dbReference type="Pfam" id="PF00534"/>
    </source>
</evidence>
<organism evidence="7 9">
    <name type="scientific">Candidatus Hakubella thermalkaliphila</name>
    <dbReference type="NCBI Taxonomy" id="2754717"/>
    <lineage>
        <taxon>Bacteria</taxon>
        <taxon>Bacillati</taxon>
        <taxon>Actinomycetota</taxon>
        <taxon>Actinomycetota incertae sedis</taxon>
        <taxon>Candidatus Hakubellales</taxon>
        <taxon>Candidatus Hakubellaceae</taxon>
        <taxon>Candidatus Hakubella</taxon>
    </lineage>
</organism>
<evidence type="ECO:0000313" key="5">
    <source>
        <dbReference type="EMBL" id="GFP30076.1"/>
    </source>
</evidence>
<dbReference type="PANTHER" id="PTHR45947">
    <property type="entry name" value="SULFOQUINOVOSYL TRANSFERASE SQD2"/>
    <property type="match status" value="1"/>
</dbReference>
<evidence type="ECO:0000313" key="10">
    <source>
        <dbReference type="Proteomes" id="UP000588083"/>
    </source>
</evidence>
<dbReference type="CDD" id="cd03794">
    <property type="entry name" value="GT4_WbuB-like"/>
    <property type="match status" value="1"/>
</dbReference>
<dbReference type="Gene3D" id="3.40.50.2000">
    <property type="entry name" value="Glycogen Phosphorylase B"/>
    <property type="match status" value="2"/>
</dbReference>
<gene>
    <name evidence="5" type="ORF">HKBW3S34_00996</name>
    <name evidence="6" type="ORF">HKBW3S44_00135</name>
    <name evidence="7" type="ORF">HKBW3S47_01250</name>
</gene>
<accession>A0A6V8Q451</accession>
<evidence type="ECO:0000313" key="6">
    <source>
        <dbReference type="EMBL" id="GFP36452.1"/>
    </source>
</evidence>
<evidence type="ECO:0000313" key="8">
    <source>
        <dbReference type="Proteomes" id="UP000561271"/>
    </source>
</evidence>
<feature type="domain" description="Glycosyltransferase subfamily 4-like N-terminal" evidence="4">
    <location>
        <begin position="25"/>
        <end position="194"/>
    </location>
</feature>
<dbReference type="AlphaFoldDB" id="A0A6V8Q451"/>
<protein>
    <submittedName>
        <fullName evidence="7">Uncharacterized protein</fullName>
    </submittedName>
</protein>
<name>A0A6V8Q451_9ACTN</name>
<dbReference type="InterPro" id="IPR050194">
    <property type="entry name" value="Glycosyltransferase_grp1"/>
</dbReference>
<keyword evidence="10" id="KW-1185">Reference proteome</keyword>